<dbReference type="RefSeq" id="WP_057908318.1">
    <property type="nucleotide sequence ID" value="NZ_AYZB01000035.1"/>
</dbReference>
<evidence type="ECO:0000313" key="2">
    <source>
        <dbReference type="Proteomes" id="UP000050823"/>
    </source>
</evidence>
<reference evidence="1 2" key="1">
    <citation type="journal article" date="2015" name="Genome Announc.">
        <title>Expanding the biotechnology potential of lactobacilli through comparative genomics of 213 strains and associated genera.</title>
        <authorList>
            <person name="Sun Z."/>
            <person name="Harris H.M."/>
            <person name="McCann A."/>
            <person name="Guo C."/>
            <person name="Argimon S."/>
            <person name="Zhang W."/>
            <person name="Yang X."/>
            <person name="Jeffery I.B."/>
            <person name="Cooney J.C."/>
            <person name="Kagawa T.F."/>
            <person name="Liu W."/>
            <person name="Song Y."/>
            <person name="Salvetti E."/>
            <person name="Wrobel A."/>
            <person name="Rasinkangas P."/>
            <person name="Parkhill J."/>
            <person name="Rea M.C."/>
            <person name="O'Sullivan O."/>
            <person name="Ritari J."/>
            <person name="Douillard F.P."/>
            <person name="Paul Ross R."/>
            <person name="Yang R."/>
            <person name="Briner A.E."/>
            <person name="Felis G.E."/>
            <person name="de Vos W.M."/>
            <person name="Barrangou R."/>
            <person name="Klaenhammer T.R."/>
            <person name="Caufield P.W."/>
            <person name="Cui Y."/>
            <person name="Zhang H."/>
            <person name="O'Toole P.W."/>
        </authorList>
    </citation>
    <scope>NUCLEOTIDE SEQUENCE [LARGE SCALE GENOMIC DNA]</scope>
    <source>
        <strain evidence="1 2">DSM 20719</strain>
    </source>
</reference>
<accession>A0AA89I0Q9</accession>
<evidence type="ECO:0008006" key="3">
    <source>
        <dbReference type="Google" id="ProtNLM"/>
    </source>
</evidence>
<comment type="caution">
    <text evidence="1">The sequence shown here is derived from an EMBL/GenBank/DDBJ whole genome shotgun (WGS) entry which is preliminary data.</text>
</comment>
<proteinExistence type="predicted"/>
<dbReference type="InterPro" id="IPR021477">
    <property type="entry name" value="TVIIS_effector_SACOL2603_fam"/>
</dbReference>
<dbReference type="AlphaFoldDB" id="A0AA89I0Q9"/>
<dbReference type="Proteomes" id="UP000050823">
    <property type="component" value="Unassembled WGS sequence"/>
</dbReference>
<evidence type="ECO:0000313" key="1">
    <source>
        <dbReference type="EMBL" id="KRM22335.1"/>
    </source>
</evidence>
<protein>
    <recommendedName>
        <fullName evidence="3">Type VII secretion effector, SACOL2603 family</fullName>
    </recommendedName>
</protein>
<dbReference type="EMBL" id="AYZB01000035">
    <property type="protein sequence ID" value="KRM22335.1"/>
    <property type="molecule type" value="Genomic_DNA"/>
</dbReference>
<name>A0AA89I0Q9_9LACO</name>
<organism evidence="1 2">
    <name type="scientific">Latilactobacillus graminis DSM 20719</name>
    <dbReference type="NCBI Taxonomy" id="1423752"/>
    <lineage>
        <taxon>Bacteria</taxon>
        <taxon>Bacillati</taxon>
        <taxon>Bacillota</taxon>
        <taxon>Bacilli</taxon>
        <taxon>Lactobacillales</taxon>
        <taxon>Lactobacillaceae</taxon>
        <taxon>Latilactobacillus</taxon>
    </lineage>
</organism>
<sequence>MVKKISYNQSDYSQAVKQLKTDSSAIQIKLDDVKLSKTNVHAAKPAIKILDEVAQLTSGFSEYANSAADDMTTIGEKIEAADNAAKNAVGGN</sequence>
<gene>
    <name evidence="1" type="ORF">FC90_GL000936</name>
</gene>
<dbReference type="NCBIfam" id="TIGR04197">
    <property type="entry name" value="T7SS_SACOL2603"/>
    <property type="match status" value="1"/>
</dbReference>